<dbReference type="GO" id="GO:0000271">
    <property type="term" value="P:polysaccharide biosynthetic process"/>
    <property type="evidence" value="ECO:0007669"/>
    <property type="project" value="TreeGrafter"/>
</dbReference>
<evidence type="ECO:0000256" key="2">
    <source>
        <dbReference type="RuleBase" id="RU004508"/>
    </source>
</evidence>
<evidence type="ECO:0000313" key="5">
    <source>
        <dbReference type="Proteomes" id="UP000002029"/>
    </source>
</evidence>
<dbReference type="InterPro" id="IPR000653">
    <property type="entry name" value="DegT/StrS_aminotransferase"/>
</dbReference>
<sequence>MDSKKEGSAPARPLPGTQEAEDARLALHGGSPVRRTPWPTYDKGAVFVHPEDEEAALRAIRSHLYFRYDHRAQQETECGKFEEELCRYFGSKHALAVSSGTTALALAIMAAGIPRGSLIACPGFTFVATPSAIVLAGCTPLLVEVDENLHMDLADLRRRWTPEIKGILVVHMRGFAADMEALTRFAAEMGVPVFEDAVPALGAELKGRKLGTFGLAGAFSTQSDKSLNCGEGGFLVTDDSLLFARAVVLSGAYEGRLRRHFPDGEPPISTDLDLPLLSFRMDEIRAALLRAEMERLPIRLQRFRSNYAHVSAALSDLTEIAIRQPVAPGAYLGEAFIFRVPGGDAKWFAHALCCEGIDARNLGSDEDTNVRVFWNWRFMFDTKDVAAIKALLPDTTRHLEEAVDIPLSSSLSAEDCDHLVKAVRKVAGAVGPDRRRPDPARDGRRNGRGHEPDGQGADRPGEPAPATVAATAPATAATTATATAPATAAATVTTAAPATAAATVTAAADTVRAGQRR</sequence>
<proteinExistence type="inferred from homology"/>
<organism evidence="4 5">
    <name type="scientific">Streptosporangium roseum (strain ATCC 12428 / DSM 43021 / JCM 3005 / KCTC 9067 / NCIMB 10171 / NRRL 2505 / NI 9100)</name>
    <dbReference type="NCBI Taxonomy" id="479432"/>
    <lineage>
        <taxon>Bacteria</taxon>
        <taxon>Bacillati</taxon>
        <taxon>Actinomycetota</taxon>
        <taxon>Actinomycetes</taxon>
        <taxon>Streptosporangiales</taxon>
        <taxon>Streptosporangiaceae</taxon>
        <taxon>Streptosporangium</taxon>
    </lineage>
</organism>
<dbReference type="HOGENOM" id="CLU_033332_7_2_11"/>
<dbReference type="PANTHER" id="PTHR30244:SF34">
    <property type="entry name" value="DTDP-4-AMINO-4,6-DIDEOXYGALACTOSE TRANSAMINASE"/>
    <property type="match status" value="1"/>
</dbReference>
<reference evidence="4 5" key="1">
    <citation type="journal article" date="2010" name="Stand. Genomic Sci.">
        <title>Complete genome sequence of Streptosporangium roseum type strain (NI 9100).</title>
        <authorList>
            <person name="Nolan M."/>
            <person name="Sikorski J."/>
            <person name="Jando M."/>
            <person name="Lucas S."/>
            <person name="Lapidus A."/>
            <person name="Glavina Del Rio T."/>
            <person name="Chen F."/>
            <person name="Tice H."/>
            <person name="Pitluck S."/>
            <person name="Cheng J.F."/>
            <person name="Chertkov O."/>
            <person name="Sims D."/>
            <person name="Meincke L."/>
            <person name="Brettin T."/>
            <person name="Han C."/>
            <person name="Detter J.C."/>
            <person name="Bruce D."/>
            <person name="Goodwin L."/>
            <person name="Land M."/>
            <person name="Hauser L."/>
            <person name="Chang Y.J."/>
            <person name="Jeffries C.D."/>
            <person name="Ivanova N."/>
            <person name="Mavromatis K."/>
            <person name="Mikhailova N."/>
            <person name="Chen A."/>
            <person name="Palaniappan K."/>
            <person name="Chain P."/>
            <person name="Rohde M."/>
            <person name="Goker M."/>
            <person name="Bristow J."/>
            <person name="Eisen J.A."/>
            <person name="Markowitz V."/>
            <person name="Hugenholtz P."/>
            <person name="Kyrpides N.C."/>
            <person name="Klenk H.P."/>
        </authorList>
    </citation>
    <scope>NUCLEOTIDE SEQUENCE [LARGE SCALE GENOMIC DNA]</scope>
    <source>
        <strain evidence="5">ATCC 12428 / DSM 43021 / JCM 3005 / NI 9100</strain>
    </source>
</reference>
<gene>
    <name evidence="4" type="ordered locus">Sros_5205</name>
</gene>
<dbReference type="PANTHER" id="PTHR30244">
    <property type="entry name" value="TRANSAMINASE"/>
    <property type="match status" value="1"/>
</dbReference>
<dbReference type="AlphaFoldDB" id="D2BAF4"/>
<dbReference type="Gene3D" id="3.40.640.10">
    <property type="entry name" value="Type I PLP-dependent aspartate aminotransferase-like (Major domain)"/>
    <property type="match status" value="1"/>
</dbReference>
<dbReference type="Proteomes" id="UP000002029">
    <property type="component" value="Chromosome"/>
</dbReference>
<evidence type="ECO:0000256" key="1">
    <source>
        <dbReference type="ARBA" id="ARBA00001933"/>
    </source>
</evidence>
<dbReference type="GO" id="GO:0008483">
    <property type="term" value="F:transaminase activity"/>
    <property type="evidence" value="ECO:0007669"/>
    <property type="project" value="TreeGrafter"/>
</dbReference>
<dbReference type="Gene3D" id="3.90.1150.10">
    <property type="entry name" value="Aspartate Aminotransferase, domain 1"/>
    <property type="match status" value="1"/>
</dbReference>
<keyword evidence="2" id="KW-0663">Pyridoxal phosphate</keyword>
<dbReference type="KEGG" id="sro:Sros_5205"/>
<evidence type="ECO:0000313" key="4">
    <source>
        <dbReference type="EMBL" id="ACZ87979.1"/>
    </source>
</evidence>
<dbReference type="RefSeq" id="WP_012891716.1">
    <property type="nucleotide sequence ID" value="NC_013595.1"/>
</dbReference>
<dbReference type="Pfam" id="PF01041">
    <property type="entry name" value="DegT_DnrJ_EryC1"/>
    <property type="match status" value="1"/>
</dbReference>
<dbReference type="SMR" id="D2BAF4"/>
<dbReference type="InterPro" id="IPR015424">
    <property type="entry name" value="PyrdxlP-dep_Trfase"/>
</dbReference>
<name>D2BAF4_STRRD</name>
<dbReference type="InterPro" id="IPR015421">
    <property type="entry name" value="PyrdxlP-dep_Trfase_major"/>
</dbReference>
<dbReference type="SUPFAM" id="SSF53383">
    <property type="entry name" value="PLP-dependent transferases"/>
    <property type="match status" value="1"/>
</dbReference>
<dbReference type="GO" id="GO:0030170">
    <property type="term" value="F:pyridoxal phosphate binding"/>
    <property type="evidence" value="ECO:0007669"/>
    <property type="project" value="TreeGrafter"/>
</dbReference>
<protein>
    <submittedName>
        <fullName evidence="4">Pyridoxal phosphate-dependent enzyme apparently involved in regulation of cell wall biogenesis-like protein</fullName>
    </submittedName>
</protein>
<dbReference type="InterPro" id="IPR015422">
    <property type="entry name" value="PyrdxlP-dep_Trfase_small"/>
</dbReference>
<evidence type="ECO:0000256" key="3">
    <source>
        <dbReference type="SAM" id="MobiDB-lite"/>
    </source>
</evidence>
<comment type="cofactor">
    <cofactor evidence="1">
        <name>pyridoxal 5'-phosphate</name>
        <dbReference type="ChEBI" id="CHEBI:597326"/>
    </cofactor>
</comment>
<dbReference type="STRING" id="479432.Sros_5205"/>
<feature type="compositionally biased region" description="Low complexity" evidence="3">
    <location>
        <begin position="464"/>
        <end position="508"/>
    </location>
</feature>
<dbReference type="EMBL" id="CP001814">
    <property type="protein sequence ID" value="ACZ87979.1"/>
    <property type="molecule type" value="Genomic_DNA"/>
</dbReference>
<dbReference type="eggNOG" id="COG0399">
    <property type="taxonomic scope" value="Bacteria"/>
</dbReference>
<feature type="compositionally biased region" description="Basic and acidic residues" evidence="3">
    <location>
        <begin position="432"/>
        <end position="453"/>
    </location>
</feature>
<comment type="similarity">
    <text evidence="2">Belongs to the DegT/DnrJ/EryC1 family.</text>
</comment>
<feature type="region of interest" description="Disordered" evidence="3">
    <location>
        <begin position="427"/>
        <end position="517"/>
    </location>
</feature>
<accession>D2BAF4</accession>
<keyword evidence="5" id="KW-1185">Reference proteome</keyword>
<feature type="region of interest" description="Disordered" evidence="3">
    <location>
        <begin position="1"/>
        <end position="22"/>
    </location>
</feature>